<evidence type="ECO:0000256" key="4">
    <source>
        <dbReference type="PROSITE-ProRule" id="PRU00221"/>
    </source>
</evidence>
<dbReference type="PANTHER" id="PTHR19846">
    <property type="entry name" value="WD40 REPEAT PROTEIN"/>
    <property type="match status" value="1"/>
</dbReference>
<dbReference type="InterPro" id="IPR020472">
    <property type="entry name" value="WD40_PAC1"/>
</dbReference>
<dbReference type="SMART" id="SM00320">
    <property type="entry name" value="WD40"/>
    <property type="match status" value="7"/>
</dbReference>
<evidence type="ECO:0000256" key="3">
    <source>
        <dbReference type="ARBA" id="ARBA00022737"/>
    </source>
</evidence>
<dbReference type="InterPro" id="IPR001680">
    <property type="entry name" value="WD40_rpt"/>
</dbReference>
<keyword evidence="2" id="KW-0747">Spliceosome</keyword>
<dbReference type="SMART" id="SM00500">
    <property type="entry name" value="SFM"/>
    <property type="match status" value="1"/>
</dbReference>
<evidence type="ECO:0000259" key="6">
    <source>
        <dbReference type="SMART" id="SM00500"/>
    </source>
</evidence>
<dbReference type="InterPro" id="IPR019775">
    <property type="entry name" value="WD40_repeat_CS"/>
</dbReference>
<dbReference type="PROSITE" id="PS50082">
    <property type="entry name" value="WD_REPEATS_2"/>
    <property type="match status" value="6"/>
</dbReference>
<evidence type="ECO:0000256" key="2">
    <source>
        <dbReference type="ARBA" id="ARBA00022728"/>
    </source>
</evidence>
<dbReference type="Gene3D" id="2.130.10.10">
    <property type="entry name" value="YVTN repeat-like/Quinoprotein amine dehydrogenase"/>
    <property type="match status" value="2"/>
</dbReference>
<proteinExistence type="predicted"/>
<name>A0ABN7SBG6_OIKDI</name>
<dbReference type="PROSITE" id="PS50294">
    <property type="entry name" value="WD_REPEATS_REGION"/>
    <property type="match status" value="5"/>
</dbReference>
<keyword evidence="3" id="KW-0677">Repeat</keyword>
<dbReference type="Proteomes" id="UP001158576">
    <property type="component" value="Chromosome XSR"/>
</dbReference>
<dbReference type="Pfam" id="PF00400">
    <property type="entry name" value="WD40"/>
    <property type="match status" value="6"/>
</dbReference>
<keyword evidence="2" id="KW-0508">mRNA splicing</keyword>
<evidence type="ECO:0000256" key="1">
    <source>
        <dbReference type="ARBA" id="ARBA00022574"/>
    </source>
</evidence>
<dbReference type="PROSITE" id="PS00678">
    <property type="entry name" value="WD_REPEATS_1"/>
    <property type="match status" value="1"/>
</dbReference>
<feature type="repeat" description="WD" evidence="4">
    <location>
        <begin position="415"/>
        <end position="447"/>
    </location>
</feature>
<keyword evidence="8" id="KW-1185">Reference proteome</keyword>
<evidence type="ECO:0000256" key="5">
    <source>
        <dbReference type="SAM" id="MobiDB-lite"/>
    </source>
</evidence>
<feature type="repeat" description="WD" evidence="4">
    <location>
        <begin position="289"/>
        <end position="330"/>
    </location>
</feature>
<feature type="repeat" description="WD" evidence="4">
    <location>
        <begin position="457"/>
        <end position="488"/>
    </location>
</feature>
<dbReference type="SUPFAM" id="SSF158230">
    <property type="entry name" value="PRP4-like"/>
    <property type="match status" value="1"/>
</dbReference>
<feature type="compositionally biased region" description="Basic and acidic residues" evidence="5">
    <location>
        <begin position="506"/>
        <end position="519"/>
    </location>
</feature>
<evidence type="ECO:0000313" key="7">
    <source>
        <dbReference type="EMBL" id="CAG5096904.1"/>
    </source>
</evidence>
<organism evidence="7 8">
    <name type="scientific">Oikopleura dioica</name>
    <name type="common">Tunicate</name>
    <dbReference type="NCBI Taxonomy" id="34765"/>
    <lineage>
        <taxon>Eukaryota</taxon>
        <taxon>Metazoa</taxon>
        <taxon>Chordata</taxon>
        <taxon>Tunicata</taxon>
        <taxon>Appendicularia</taxon>
        <taxon>Copelata</taxon>
        <taxon>Oikopleuridae</taxon>
        <taxon>Oikopleura</taxon>
    </lineage>
</organism>
<dbReference type="InterPro" id="IPR036285">
    <property type="entry name" value="PRP4-like_sf"/>
</dbReference>
<dbReference type="CDD" id="cd00200">
    <property type="entry name" value="WD40"/>
    <property type="match status" value="1"/>
</dbReference>
<dbReference type="InterPro" id="IPR014906">
    <property type="entry name" value="PRP4-like"/>
</dbReference>
<feature type="repeat" description="WD" evidence="4">
    <location>
        <begin position="331"/>
        <end position="372"/>
    </location>
</feature>
<dbReference type="InterPro" id="IPR015943">
    <property type="entry name" value="WD40/YVTN_repeat-like_dom_sf"/>
</dbReference>
<dbReference type="PRINTS" id="PR00320">
    <property type="entry name" value="GPROTEINBRPT"/>
</dbReference>
<dbReference type="InterPro" id="IPR036322">
    <property type="entry name" value="WD40_repeat_dom_sf"/>
</dbReference>
<feature type="repeat" description="WD" evidence="4">
    <location>
        <begin position="197"/>
        <end position="238"/>
    </location>
</feature>
<gene>
    <name evidence="7" type="ORF">OKIOD_LOCUS6396</name>
</gene>
<dbReference type="Gene3D" id="4.10.280.110">
    <property type="entry name" value="Pre-mRNA processing factor 4 domain"/>
    <property type="match status" value="1"/>
</dbReference>
<evidence type="ECO:0000313" key="8">
    <source>
        <dbReference type="Proteomes" id="UP001158576"/>
    </source>
</evidence>
<dbReference type="PANTHER" id="PTHR19846:SF0">
    <property type="entry name" value="PRE-MRNA PROCESSING FACTOR 4"/>
    <property type="match status" value="1"/>
</dbReference>
<sequence>MNDLIKGAVRQKNITNKNQMPEWMKREQERAAQKKADINAVMDVTTEGHHQSLLDDFEKRKRARKMAVSTDDKEVKATLRALGEPITLFGEDPADRRSRLRMILSEVDDATMAKLEETKTVAAEKSQMRELNLTTWYHEGPDELIPAREFIKDYSIPRARERLSLAREYRDLPEAKKLSRLQLAHKSAGSVQMIGSQVGDTRPLSSCNFSPDSNYLATGSFTGSVKVWSVPDLEEVHKIPAHDLQIGAVVWHPGALVTVEESECCLATTASNGEVKLWSMTSDEPLAVLEGHEGRVPRANFHPSGRFLGVTCYDASWRLWDLEAESEVLHQEGHLKGVHDISFQEDGALVATTGLDTYGRVWDLRSGRCVMTLAGHLKEVYCVTWSPNCYQLATGSADNHIKIWDIRQQKCIYSIPAHKNIVTSLRYQKGMGDYLVSGSYDSTAAIWACPGFLPVKTLTHSGKLMSADLSTKGDYIATSSYDRIITLWGPEANLESDKSEFLPSKKAPEVDTKAEPMDD</sequence>
<accession>A0ABN7SBG6</accession>
<dbReference type="SUPFAM" id="SSF50978">
    <property type="entry name" value="WD40 repeat-like"/>
    <property type="match status" value="1"/>
</dbReference>
<feature type="repeat" description="WD" evidence="4">
    <location>
        <begin position="373"/>
        <end position="414"/>
    </location>
</feature>
<feature type="domain" description="Pre-mRNA processing factor 4 (PRP4)-like" evidence="6">
    <location>
        <begin position="70"/>
        <end position="118"/>
    </location>
</feature>
<dbReference type="EMBL" id="OU015569">
    <property type="protein sequence ID" value="CAG5096904.1"/>
    <property type="molecule type" value="Genomic_DNA"/>
</dbReference>
<reference evidence="7 8" key="1">
    <citation type="submission" date="2021-04" db="EMBL/GenBank/DDBJ databases">
        <authorList>
            <person name="Bliznina A."/>
        </authorList>
    </citation>
    <scope>NUCLEOTIDE SEQUENCE [LARGE SCALE GENOMIC DNA]</scope>
</reference>
<keyword evidence="2" id="KW-0507">mRNA processing</keyword>
<dbReference type="Pfam" id="PF08799">
    <property type="entry name" value="PRP4"/>
    <property type="match status" value="1"/>
</dbReference>
<protein>
    <submittedName>
        <fullName evidence="7">Oidioi.mRNA.OKI2018_I69.XSR.g14838.t1.cds</fullName>
    </submittedName>
</protein>
<keyword evidence="1 4" id="KW-0853">WD repeat</keyword>
<feature type="region of interest" description="Disordered" evidence="5">
    <location>
        <begin position="496"/>
        <end position="519"/>
    </location>
</feature>